<keyword evidence="3" id="KW-1185">Reference proteome</keyword>
<evidence type="ECO:0000256" key="1">
    <source>
        <dbReference type="SAM" id="Coils"/>
    </source>
</evidence>
<accession>A0A3P7LVR0</accession>
<protein>
    <submittedName>
        <fullName evidence="2">Uncharacterized protein</fullName>
    </submittedName>
</protein>
<name>A0A3P7LVR0_DIBLA</name>
<gene>
    <name evidence="2" type="ORF">DILT_LOCUS13747</name>
</gene>
<evidence type="ECO:0000313" key="3">
    <source>
        <dbReference type="Proteomes" id="UP000281553"/>
    </source>
</evidence>
<dbReference type="EMBL" id="UYRU01071458">
    <property type="protein sequence ID" value="VDN21044.1"/>
    <property type="molecule type" value="Genomic_DNA"/>
</dbReference>
<feature type="coiled-coil region" evidence="1">
    <location>
        <begin position="1"/>
        <end position="77"/>
    </location>
</feature>
<keyword evidence="1" id="KW-0175">Coiled coil</keyword>
<proteinExistence type="predicted"/>
<dbReference type="Proteomes" id="UP000281553">
    <property type="component" value="Unassembled WGS sequence"/>
</dbReference>
<sequence length="111" mass="13134">MSHQQRETDRLRDSLARMTRENAEVVREKGDLQAQVVTTERSLRQQADYIAALGQDKTQIERELQECRQELSAHRQRQETLDYELTEKERKLKAFTSECWTLFAENNGCFI</sequence>
<organism evidence="2 3">
    <name type="scientific">Dibothriocephalus latus</name>
    <name type="common">Fish tapeworm</name>
    <name type="synonym">Diphyllobothrium latum</name>
    <dbReference type="NCBI Taxonomy" id="60516"/>
    <lineage>
        <taxon>Eukaryota</taxon>
        <taxon>Metazoa</taxon>
        <taxon>Spiralia</taxon>
        <taxon>Lophotrochozoa</taxon>
        <taxon>Platyhelminthes</taxon>
        <taxon>Cestoda</taxon>
        <taxon>Eucestoda</taxon>
        <taxon>Diphyllobothriidea</taxon>
        <taxon>Diphyllobothriidae</taxon>
        <taxon>Dibothriocephalus</taxon>
    </lineage>
</organism>
<dbReference type="AlphaFoldDB" id="A0A3P7LVR0"/>
<evidence type="ECO:0000313" key="2">
    <source>
        <dbReference type="EMBL" id="VDN21044.1"/>
    </source>
</evidence>
<reference evidence="2 3" key="1">
    <citation type="submission" date="2018-11" db="EMBL/GenBank/DDBJ databases">
        <authorList>
            <consortium name="Pathogen Informatics"/>
        </authorList>
    </citation>
    <scope>NUCLEOTIDE SEQUENCE [LARGE SCALE GENOMIC DNA]</scope>
</reference>